<accession>A0A317GJ74</accession>
<comment type="similarity">
    <text evidence="1">Belongs to the sulfur carrier protein TusA family.</text>
</comment>
<dbReference type="SUPFAM" id="SSF64307">
    <property type="entry name" value="SirA-like"/>
    <property type="match status" value="1"/>
</dbReference>
<organism evidence="3 4">
    <name type="scientific">Limosilactobacillus reuteri</name>
    <name type="common">Lactobacillus reuteri</name>
    <dbReference type="NCBI Taxonomy" id="1598"/>
    <lineage>
        <taxon>Bacteria</taxon>
        <taxon>Bacillati</taxon>
        <taxon>Bacillota</taxon>
        <taxon>Bacilli</taxon>
        <taxon>Lactobacillales</taxon>
        <taxon>Lactobacillaceae</taxon>
        <taxon>Limosilactobacillus</taxon>
    </lineage>
</organism>
<comment type="caution">
    <text evidence="3">The sequence shown here is derived from an EMBL/GenBank/DDBJ whole genome shotgun (WGS) entry which is preliminary data.</text>
</comment>
<dbReference type="Proteomes" id="UP000245866">
    <property type="component" value="Unassembled WGS sequence"/>
</dbReference>
<dbReference type="RefSeq" id="WP_134906713.1">
    <property type="nucleotide sequence ID" value="NZ_JAJAOX010000002.1"/>
</dbReference>
<evidence type="ECO:0000313" key="4">
    <source>
        <dbReference type="Proteomes" id="UP000245866"/>
    </source>
</evidence>
<proteinExistence type="inferred from homology"/>
<dbReference type="AlphaFoldDB" id="A0A317GJ74"/>
<name>A0A317GJ74_LIMRT</name>
<sequence length="72" mass="8230">MKKIDTTGKDCPIPLFELQKAIAKSMTGECIELTFTCPEAIQNIANYCTQNNYKIDEFVKKNQDTWVVKINV</sequence>
<dbReference type="PANTHER" id="PTHR33279">
    <property type="entry name" value="SULFUR CARRIER PROTEIN YEDF-RELATED"/>
    <property type="match status" value="1"/>
</dbReference>
<dbReference type="InterPro" id="IPR036868">
    <property type="entry name" value="TusA-like_sf"/>
</dbReference>
<evidence type="ECO:0000313" key="3">
    <source>
        <dbReference type="EMBL" id="PWT49001.1"/>
    </source>
</evidence>
<dbReference type="Gene3D" id="3.30.110.40">
    <property type="entry name" value="TusA-like domain"/>
    <property type="match status" value="1"/>
</dbReference>
<evidence type="ECO:0000256" key="1">
    <source>
        <dbReference type="ARBA" id="ARBA00008984"/>
    </source>
</evidence>
<dbReference type="PROSITE" id="PS01148">
    <property type="entry name" value="UPF0033"/>
    <property type="match status" value="1"/>
</dbReference>
<dbReference type="Pfam" id="PF01206">
    <property type="entry name" value="TusA"/>
    <property type="match status" value="1"/>
</dbReference>
<feature type="domain" description="UPF0033" evidence="2">
    <location>
        <begin position="4"/>
        <end position="28"/>
    </location>
</feature>
<dbReference type="InterPro" id="IPR001455">
    <property type="entry name" value="TusA-like"/>
</dbReference>
<protein>
    <recommendedName>
        <fullName evidence="2">UPF0033 domain-containing protein</fullName>
    </recommendedName>
</protein>
<dbReference type="EMBL" id="QGHS01000010">
    <property type="protein sequence ID" value="PWT49001.1"/>
    <property type="molecule type" value="Genomic_DNA"/>
</dbReference>
<gene>
    <name evidence="3" type="ORF">DKZ23_01590</name>
</gene>
<dbReference type="PANTHER" id="PTHR33279:SF6">
    <property type="entry name" value="SULFUR CARRIER PROTEIN YEDF-RELATED"/>
    <property type="match status" value="1"/>
</dbReference>
<reference evidence="3 4" key="1">
    <citation type="journal article" date="2018" name="Front. Microbiol.">
        <title>Comparative Genomics of the Herbivore Gut Symbiont Lactobacillus reuteri Reveals Genetic Diversity and Lifestyle Adaptation.</title>
        <authorList>
            <person name="Zhao J."/>
        </authorList>
    </citation>
    <scope>NUCLEOTIDE SEQUENCE [LARGE SCALE GENOMIC DNA]</scope>
    <source>
        <strain evidence="3 4">LR12</strain>
    </source>
</reference>
<evidence type="ECO:0000259" key="2">
    <source>
        <dbReference type="PROSITE" id="PS01148"/>
    </source>
</evidence>